<evidence type="ECO:0000313" key="3">
    <source>
        <dbReference type="Proteomes" id="UP000008311"/>
    </source>
</evidence>
<feature type="compositionally biased region" description="Acidic residues" evidence="1">
    <location>
        <begin position="121"/>
        <end position="131"/>
    </location>
</feature>
<dbReference type="AlphaFoldDB" id="B9RFS8"/>
<feature type="compositionally biased region" description="Basic and acidic residues" evidence="1">
    <location>
        <begin position="1"/>
        <end position="12"/>
    </location>
</feature>
<evidence type="ECO:0000313" key="2">
    <source>
        <dbReference type="EMBL" id="EEF50049.1"/>
    </source>
</evidence>
<feature type="compositionally biased region" description="Acidic residues" evidence="1">
    <location>
        <begin position="27"/>
        <end position="39"/>
    </location>
</feature>
<dbReference type="InParanoid" id="B9RFS8"/>
<proteinExistence type="predicted"/>
<feature type="region of interest" description="Disordered" evidence="1">
    <location>
        <begin position="85"/>
        <end position="158"/>
    </location>
</feature>
<dbReference type="PANTHER" id="PTHR35123">
    <property type="entry name" value="OS07G0633900 PROTEIN-RELATED"/>
    <property type="match status" value="1"/>
</dbReference>
<gene>
    <name evidence="2" type="ORF">RCOM_1437140</name>
</gene>
<feature type="compositionally biased region" description="Basic residues" evidence="1">
    <location>
        <begin position="52"/>
        <end position="62"/>
    </location>
</feature>
<feature type="region of interest" description="Disordered" evidence="1">
    <location>
        <begin position="1"/>
        <end position="71"/>
    </location>
</feature>
<dbReference type="PANTHER" id="PTHR35123:SF2">
    <property type="entry name" value="UBIQUITIN CARBOXYL-TERMINAL HYDROLASE-LIKE PROTEIN"/>
    <property type="match status" value="1"/>
</dbReference>
<organism evidence="2 3">
    <name type="scientific">Ricinus communis</name>
    <name type="common">Castor bean</name>
    <dbReference type="NCBI Taxonomy" id="3988"/>
    <lineage>
        <taxon>Eukaryota</taxon>
        <taxon>Viridiplantae</taxon>
        <taxon>Streptophyta</taxon>
        <taxon>Embryophyta</taxon>
        <taxon>Tracheophyta</taxon>
        <taxon>Spermatophyta</taxon>
        <taxon>Magnoliopsida</taxon>
        <taxon>eudicotyledons</taxon>
        <taxon>Gunneridae</taxon>
        <taxon>Pentapetalae</taxon>
        <taxon>rosids</taxon>
        <taxon>fabids</taxon>
        <taxon>Malpighiales</taxon>
        <taxon>Euphorbiaceae</taxon>
        <taxon>Acalyphoideae</taxon>
        <taxon>Acalypheae</taxon>
        <taxon>Ricinus</taxon>
    </lineage>
</organism>
<dbReference type="EMBL" id="EQ973777">
    <property type="protein sequence ID" value="EEF50049.1"/>
    <property type="molecule type" value="Genomic_DNA"/>
</dbReference>
<feature type="compositionally biased region" description="Basic residues" evidence="1">
    <location>
        <begin position="146"/>
        <end position="156"/>
    </location>
</feature>
<sequence length="254" mass="27832">MSGLESDNRDISSSKVGGRIGGGLNRDDDEDQEGEEDDHDHDGMQGGGPRNNKNKNKNKRRGYGCGGDFSKARGVVLFPFTKAKKLLKKKSDNRPSSSSSSLSSRVAVTVGGRIGGGLNRDDDEDQEGEENDHDHDGMQGGGPRNNKNKNKNKRRGYGCGGDFSKARGVVLFPFTKAKKLLKKKSDKRPSSSSSSLSSRVAVTGKNCFCLKQNFTLQSPTDSQTSDPNHPKFTFEMLRTLIEKNDFYSKECNTR</sequence>
<keyword evidence="3" id="KW-1185">Reference proteome</keyword>
<name>B9RFS8_RICCO</name>
<accession>B9RFS8</accession>
<reference evidence="3" key="1">
    <citation type="journal article" date="2010" name="Nat. Biotechnol.">
        <title>Draft genome sequence of the oilseed species Ricinus communis.</title>
        <authorList>
            <person name="Chan A.P."/>
            <person name="Crabtree J."/>
            <person name="Zhao Q."/>
            <person name="Lorenzi H."/>
            <person name="Orvis J."/>
            <person name="Puiu D."/>
            <person name="Melake-Berhan A."/>
            <person name="Jones K.M."/>
            <person name="Redman J."/>
            <person name="Chen G."/>
            <person name="Cahoon E.B."/>
            <person name="Gedil M."/>
            <person name="Stanke M."/>
            <person name="Haas B.J."/>
            <person name="Wortman J.R."/>
            <person name="Fraser-Liggett C.M."/>
            <person name="Ravel J."/>
            <person name="Rabinowicz P.D."/>
        </authorList>
    </citation>
    <scope>NUCLEOTIDE SEQUENCE [LARGE SCALE GENOMIC DNA]</scope>
    <source>
        <strain evidence="3">cv. Hale</strain>
    </source>
</reference>
<protein>
    <submittedName>
        <fullName evidence="2">Uncharacterized protein</fullName>
    </submittedName>
</protein>
<dbReference type="Proteomes" id="UP000008311">
    <property type="component" value="Unassembled WGS sequence"/>
</dbReference>
<evidence type="ECO:0000256" key="1">
    <source>
        <dbReference type="SAM" id="MobiDB-lite"/>
    </source>
</evidence>
<dbReference type="eggNOG" id="ENOG502S7Z2">
    <property type="taxonomic scope" value="Eukaryota"/>
</dbReference>